<dbReference type="AlphaFoldDB" id="A0A0F3H0T4"/>
<keyword evidence="5" id="KW-1185">Reference proteome</keyword>
<dbReference type="PANTHER" id="PTHR44591">
    <property type="entry name" value="STRESS RESPONSE REGULATOR PROTEIN 1"/>
    <property type="match status" value="1"/>
</dbReference>
<evidence type="ECO:0000256" key="2">
    <source>
        <dbReference type="PROSITE-ProRule" id="PRU00169"/>
    </source>
</evidence>
<dbReference type="SMART" id="SM00448">
    <property type="entry name" value="REC"/>
    <property type="match status" value="1"/>
</dbReference>
<dbReference type="GO" id="GO:0000160">
    <property type="term" value="P:phosphorelay signal transduction system"/>
    <property type="evidence" value="ECO:0007669"/>
    <property type="project" value="InterPro"/>
</dbReference>
<feature type="modified residue" description="4-aspartylphosphate" evidence="2">
    <location>
        <position position="55"/>
    </location>
</feature>
<dbReference type="EMBL" id="LACI01000550">
    <property type="protein sequence ID" value="KJU86548.1"/>
    <property type="molecule type" value="Genomic_DNA"/>
</dbReference>
<dbReference type="Proteomes" id="UP000033423">
    <property type="component" value="Unassembled WGS sequence"/>
</dbReference>
<gene>
    <name evidence="4" type="ORF">MBAV_001255</name>
</gene>
<dbReference type="Pfam" id="PF00072">
    <property type="entry name" value="Response_reg"/>
    <property type="match status" value="1"/>
</dbReference>
<dbReference type="InterPro" id="IPR001789">
    <property type="entry name" value="Sig_transdc_resp-reg_receiver"/>
</dbReference>
<dbReference type="Gene3D" id="3.40.50.2300">
    <property type="match status" value="1"/>
</dbReference>
<feature type="domain" description="Response regulatory" evidence="3">
    <location>
        <begin position="3"/>
        <end position="122"/>
    </location>
</feature>
<evidence type="ECO:0000259" key="3">
    <source>
        <dbReference type="PROSITE" id="PS50110"/>
    </source>
</evidence>
<accession>A0A0F3H0T4</accession>
<dbReference type="SUPFAM" id="SSF52172">
    <property type="entry name" value="CheY-like"/>
    <property type="match status" value="1"/>
</dbReference>
<dbReference type="PANTHER" id="PTHR44591:SF3">
    <property type="entry name" value="RESPONSE REGULATORY DOMAIN-CONTAINING PROTEIN"/>
    <property type="match status" value="1"/>
</dbReference>
<protein>
    <submittedName>
        <fullName evidence="4">Response regulator</fullName>
    </submittedName>
</protein>
<evidence type="ECO:0000256" key="1">
    <source>
        <dbReference type="ARBA" id="ARBA00022553"/>
    </source>
</evidence>
<dbReference type="PATRIC" id="fig|29290.4.peg.1668"/>
<keyword evidence="1 2" id="KW-0597">Phosphoprotein</keyword>
<proteinExistence type="predicted"/>
<dbReference type="InterPro" id="IPR050595">
    <property type="entry name" value="Bact_response_regulator"/>
</dbReference>
<name>A0A0F3H0T4_9BACT</name>
<dbReference type="PROSITE" id="PS50110">
    <property type="entry name" value="RESPONSE_REGULATORY"/>
    <property type="match status" value="1"/>
</dbReference>
<evidence type="ECO:0000313" key="4">
    <source>
        <dbReference type="EMBL" id="KJU86548.1"/>
    </source>
</evidence>
<dbReference type="InterPro" id="IPR011006">
    <property type="entry name" value="CheY-like_superfamily"/>
</dbReference>
<comment type="caution">
    <text evidence="4">The sequence shown here is derived from an EMBL/GenBank/DDBJ whole genome shotgun (WGS) entry which is preliminary data.</text>
</comment>
<organism evidence="4 5">
    <name type="scientific">Candidatus Magnetobacterium bavaricum</name>
    <dbReference type="NCBI Taxonomy" id="29290"/>
    <lineage>
        <taxon>Bacteria</taxon>
        <taxon>Pseudomonadati</taxon>
        <taxon>Nitrospirota</taxon>
        <taxon>Thermodesulfovibrionia</taxon>
        <taxon>Thermodesulfovibrionales</taxon>
        <taxon>Candidatus Magnetobacteriaceae</taxon>
        <taxon>Candidatus Magnetobacterium</taxon>
    </lineage>
</organism>
<sequence>MAKILIVDDEPYVRMLLEQTLEDFADRGVLLLTAQNGIEALDVITKERPDIVFLDIMMPGMDGFNVCNKVKNELKLNDIYIVMLTAKGQDSDVITARKAGADLYMTKPFSYDDIVNKTTEILKDKL</sequence>
<evidence type="ECO:0000313" key="5">
    <source>
        <dbReference type="Proteomes" id="UP000033423"/>
    </source>
</evidence>
<reference evidence="4 5" key="1">
    <citation type="submission" date="2015-02" db="EMBL/GenBank/DDBJ databases">
        <title>Single-cell genomics of uncultivated deep-branching MTB reveals a conserved set of magnetosome genes.</title>
        <authorList>
            <person name="Kolinko S."/>
            <person name="Richter M."/>
            <person name="Glockner F.O."/>
            <person name="Brachmann A."/>
            <person name="Schuler D."/>
        </authorList>
    </citation>
    <scope>NUCLEOTIDE SEQUENCE [LARGE SCALE GENOMIC DNA]</scope>
    <source>
        <strain evidence="4">TM-1</strain>
    </source>
</reference>